<gene>
    <name evidence="1" type="ORF">Tcan_02417</name>
</gene>
<dbReference type="OrthoDB" id="5785026at2759"/>
<organism evidence="1 2">
    <name type="scientific">Toxocara canis</name>
    <name type="common">Canine roundworm</name>
    <dbReference type="NCBI Taxonomy" id="6265"/>
    <lineage>
        <taxon>Eukaryota</taxon>
        <taxon>Metazoa</taxon>
        <taxon>Ecdysozoa</taxon>
        <taxon>Nematoda</taxon>
        <taxon>Chromadorea</taxon>
        <taxon>Rhabditida</taxon>
        <taxon>Spirurina</taxon>
        <taxon>Ascaridomorpha</taxon>
        <taxon>Ascaridoidea</taxon>
        <taxon>Toxocaridae</taxon>
        <taxon>Toxocara</taxon>
    </lineage>
</organism>
<evidence type="ECO:0000313" key="1">
    <source>
        <dbReference type="EMBL" id="KHN71205.1"/>
    </source>
</evidence>
<dbReference type="EMBL" id="JPKZ01022576">
    <property type="protein sequence ID" value="KHN71205.1"/>
    <property type="molecule type" value="Genomic_DNA"/>
</dbReference>
<comment type="caution">
    <text evidence="1">The sequence shown here is derived from an EMBL/GenBank/DDBJ whole genome shotgun (WGS) entry which is preliminary data.</text>
</comment>
<proteinExistence type="predicted"/>
<dbReference type="Proteomes" id="UP000031036">
    <property type="component" value="Unassembled WGS sequence"/>
</dbReference>
<name>A0A0B2UQL0_TOXCA</name>
<sequence length="101" mass="11261">MSICGNALEDIRRSTHTSNCSTLISNAFTAPQLVLKDTATDAVGVARRLAMLWVVARCRCVLRSWKSESHLDCFQVDSWVAEEILNIASRQALFSPKHKNV</sequence>
<accession>A0A0B2UQL0</accession>
<keyword evidence="2" id="KW-1185">Reference proteome</keyword>
<protein>
    <submittedName>
        <fullName evidence="1">Uncharacterized protein</fullName>
    </submittedName>
</protein>
<dbReference type="AlphaFoldDB" id="A0A0B2UQL0"/>
<reference evidence="1 2" key="1">
    <citation type="submission" date="2014-11" db="EMBL/GenBank/DDBJ databases">
        <title>Genetic blueprint of the zoonotic pathogen Toxocara canis.</title>
        <authorList>
            <person name="Zhu X.-Q."/>
            <person name="Korhonen P.K."/>
            <person name="Cai H."/>
            <person name="Young N.D."/>
            <person name="Nejsum P."/>
            <person name="von Samson-Himmelstjerna G."/>
            <person name="Boag P.R."/>
            <person name="Tan P."/>
            <person name="Li Q."/>
            <person name="Min J."/>
            <person name="Yang Y."/>
            <person name="Wang X."/>
            <person name="Fang X."/>
            <person name="Hall R.S."/>
            <person name="Hofmann A."/>
            <person name="Sternberg P.W."/>
            <person name="Jex A.R."/>
            <person name="Gasser R.B."/>
        </authorList>
    </citation>
    <scope>NUCLEOTIDE SEQUENCE [LARGE SCALE GENOMIC DNA]</scope>
    <source>
        <strain evidence="1">PN_DK_2014</strain>
    </source>
</reference>
<evidence type="ECO:0000313" key="2">
    <source>
        <dbReference type="Proteomes" id="UP000031036"/>
    </source>
</evidence>